<keyword evidence="7 12" id="KW-0067">ATP-binding</keyword>
<evidence type="ECO:0000259" key="14">
    <source>
        <dbReference type="PROSITE" id="PS50862"/>
    </source>
</evidence>
<comment type="pathway">
    <text evidence="2 12">Aminoacyl-tRNA biosynthesis; selenocysteinyl-tRNA(Sec) biosynthesis; L-seryl-tRNA(Sec) from L-serine and tRNA(Sec): step 1/1.</text>
</comment>
<dbReference type="InterPro" id="IPR010978">
    <property type="entry name" value="tRNA-bd_arm"/>
</dbReference>
<comment type="subcellular location">
    <subcellularLocation>
        <location evidence="1 12">Cytoplasm</location>
    </subcellularLocation>
</comment>
<name>A0ABW4I1R4_9SPHN</name>
<dbReference type="PIRSF" id="PIRSF001529">
    <property type="entry name" value="Ser-tRNA-synth_IIa"/>
    <property type="match status" value="1"/>
</dbReference>
<evidence type="ECO:0000256" key="5">
    <source>
        <dbReference type="ARBA" id="ARBA00022598"/>
    </source>
</evidence>
<dbReference type="GO" id="GO:0004828">
    <property type="term" value="F:serine-tRNA ligase activity"/>
    <property type="evidence" value="ECO:0007669"/>
    <property type="project" value="UniProtKB-EC"/>
</dbReference>
<comment type="subunit">
    <text evidence="12">Homodimer. The tRNA molecule binds across the dimer.</text>
</comment>
<protein>
    <recommendedName>
        <fullName evidence="12">Serine--tRNA ligase</fullName>
        <ecNumber evidence="12">6.1.1.11</ecNumber>
    </recommendedName>
    <alternativeName>
        <fullName evidence="12">Seryl-tRNA synthetase</fullName>
        <shortName evidence="12">SerRS</shortName>
    </alternativeName>
    <alternativeName>
        <fullName evidence="12">Seryl-tRNA(Ser/Sec) synthetase</fullName>
    </alternativeName>
</protein>
<evidence type="ECO:0000313" key="16">
    <source>
        <dbReference type="Proteomes" id="UP001597115"/>
    </source>
</evidence>
<evidence type="ECO:0000256" key="2">
    <source>
        <dbReference type="ARBA" id="ARBA00005045"/>
    </source>
</evidence>
<dbReference type="InterPro" id="IPR006195">
    <property type="entry name" value="aa-tRNA-synth_II"/>
</dbReference>
<dbReference type="Proteomes" id="UP001597115">
    <property type="component" value="Unassembled WGS sequence"/>
</dbReference>
<proteinExistence type="inferred from homology"/>
<evidence type="ECO:0000313" key="15">
    <source>
        <dbReference type="EMBL" id="MFD1611526.1"/>
    </source>
</evidence>
<dbReference type="HAMAP" id="MF_00176">
    <property type="entry name" value="Ser_tRNA_synth_type1"/>
    <property type="match status" value="1"/>
</dbReference>
<evidence type="ECO:0000256" key="4">
    <source>
        <dbReference type="ARBA" id="ARBA00022490"/>
    </source>
</evidence>
<comment type="domain">
    <text evidence="12">Consists of two distinct domains, a catalytic core and a N-terminal extension that is involved in tRNA binding.</text>
</comment>
<evidence type="ECO:0000256" key="6">
    <source>
        <dbReference type="ARBA" id="ARBA00022741"/>
    </source>
</evidence>
<dbReference type="EMBL" id="JBHUDY010000001">
    <property type="protein sequence ID" value="MFD1611526.1"/>
    <property type="molecule type" value="Genomic_DNA"/>
</dbReference>
<dbReference type="NCBIfam" id="TIGR00414">
    <property type="entry name" value="serS"/>
    <property type="match status" value="1"/>
</dbReference>
<dbReference type="RefSeq" id="WP_380888116.1">
    <property type="nucleotide sequence ID" value="NZ_JBHUDY010000001.1"/>
</dbReference>
<feature type="domain" description="Aminoacyl-transfer RNA synthetases class-II family profile" evidence="14">
    <location>
        <begin position="170"/>
        <end position="406"/>
    </location>
</feature>
<reference evidence="16" key="1">
    <citation type="journal article" date="2019" name="Int. J. Syst. Evol. Microbiol.">
        <title>The Global Catalogue of Microorganisms (GCM) 10K type strain sequencing project: providing services to taxonomists for standard genome sequencing and annotation.</title>
        <authorList>
            <consortium name="The Broad Institute Genomics Platform"/>
            <consortium name="The Broad Institute Genome Sequencing Center for Infectious Disease"/>
            <person name="Wu L."/>
            <person name="Ma J."/>
        </authorList>
    </citation>
    <scope>NUCLEOTIDE SEQUENCE [LARGE SCALE GENOMIC DNA]</scope>
    <source>
        <strain evidence="16">CGMCC 1.16275</strain>
    </source>
</reference>
<dbReference type="SUPFAM" id="SSF46589">
    <property type="entry name" value="tRNA-binding arm"/>
    <property type="match status" value="1"/>
</dbReference>
<feature type="binding site" evidence="12">
    <location>
        <begin position="346"/>
        <end position="349"/>
    </location>
    <ligand>
        <name>ATP</name>
        <dbReference type="ChEBI" id="CHEBI:30616"/>
    </ligand>
</feature>
<dbReference type="PRINTS" id="PR00981">
    <property type="entry name" value="TRNASYNTHSER"/>
</dbReference>
<keyword evidence="13" id="KW-0175">Coiled coil</keyword>
<evidence type="ECO:0000256" key="1">
    <source>
        <dbReference type="ARBA" id="ARBA00004496"/>
    </source>
</evidence>
<evidence type="ECO:0000256" key="9">
    <source>
        <dbReference type="ARBA" id="ARBA00023146"/>
    </source>
</evidence>
<dbReference type="InterPro" id="IPR045864">
    <property type="entry name" value="aa-tRNA-synth_II/BPL/LPL"/>
</dbReference>
<gene>
    <name evidence="12 15" type="primary">serS</name>
    <name evidence="15" type="ORF">ACFSCW_06905</name>
</gene>
<keyword evidence="16" id="KW-1185">Reference proteome</keyword>
<dbReference type="PANTHER" id="PTHR43697">
    <property type="entry name" value="SERYL-TRNA SYNTHETASE"/>
    <property type="match status" value="1"/>
</dbReference>
<keyword evidence="4 12" id="KW-0963">Cytoplasm</keyword>
<comment type="similarity">
    <text evidence="3 12">Belongs to the class-II aminoacyl-tRNA synthetase family. Type-1 seryl-tRNA synthetase subfamily.</text>
</comment>
<dbReference type="EC" id="6.1.1.11" evidence="12"/>
<dbReference type="InterPro" id="IPR042103">
    <property type="entry name" value="SerRS_1_N_sf"/>
</dbReference>
<keyword evidence="5 12" id="KW-0436">Ligase</keyword>
<dbReference type="InterPro" id="IPR015866">
    <property type="entry name" value="Ser-tRNA-synth_1_N"/>
</dbReference>
<keyword evidence="9 12" id="KW-0030">Aminoacyl-tRNA synthetase</keyword>
<dbReference type="CDD" id="cd00770">
    <property type="entry name" value="SerRS_core"/>
    <property type="match status" value="1"/>
</dbReference>
<comment type="function">
    <text evidence="12">Catalyzes the attachment of serine to tRNA(Ser). Is also able to aminoacylate tRNA(Sec) with serine, to form the misacylated tRNA L-seryl-tRNA(Sec), which will be further converted into selenocysteinyl-tRNA(Sec).</text>
</comment>
<dbReference type="InterPro" id="IPR033729">
    <property type="entry name" value="SerRS_core"/>
</dbReference>
<dbReference type="InterPro" id="IPR002317">
    <property type="entry name" value="Ser-tRNA-ligase_type_1"/>
</dbReference>
<organism evidence="15 16">
    <name type="scientific">Sphingomonas tabacisoli</name>
    <dbReference type="NCBI Taxonomy" id="2249466"/>
    <lineage>
        <taxon>Bacteria</taxon>
        <taxon>Pseudomonadati</taxon>
        <taxon>Pseudomonadota</taxon>
        <taxon>Alphaproteobacteria</taxon>
        <taxon>Sphingomonadales</taxon>
        <taxon>Sphingomonadaceae</taxon>
        <taxon>Sphingomonas</taxon>
    </lineage>
</organism>
<evidence type="ECO:0000256" key="8">
    <source>
        <dbReference type="ARBA" id="ARBA00022917"/>
    </source>
</evidence>
<evidence type="ECO:0000256" key="12">
    <source>
        <dbReference type="HAMAP-Rule" id="MF_00176"/>
    </source>
</evidence>
<evidence type="ECO:0000256" key="10">
    <source>
        <dbReference type="ARBA" id="ARBA00047929"/>
    </source>
</evidence>
<dbReference type="Gene3D" id="1.10.287.40">
    <property type="entry name" value="Serine-tRNA synthetase, tRNA binding domain"/>
    <property type="match status" value="1"/>
</dbReference>
<comment type="caution">
    <text evidence="15">The sequence shown here is derived from an EMBL/GenBank/DDBJ whole genome shotgun (WGS) entry which is preliminary data.</text>
</comment>
<evidence type="ECO:0000256" key="11">
    <source>
        <dbReference type="ARBA" id="ARBA00048823"/>
    </source>
</evidence>
<evidence type="ECO:0000256" key="13">
    <source>
        <dbReference type="SAM" id="Coils"/>
    </source>
</evidence>
<comment type="catalytic activity">
    <reaction evidence="10 12">
        <text>tRNA(Sec) + L-serine + ATP = L-seryl-tRNA(Sec) + AMP + diphosphate + H(+)</text>
        <dbReference type="Rhea" id="RHEA:42580"/>
        <dbReference type="Rhea" id="RHEA-COMP:9742"/>
        <dbReference type="Rhea" id="RHEA-COMP:10128"/>
        <dbReference type="ChEBI" id="CHEBI:15378"/>
        <dbReference type="ChEBI" id="CHEBI:30616"/>
        <dbReference type="ChEBI" id="CHEBI:33019"/>
        <dbReference type="ChEBI" id="CHEBI:33384"/>
        <dbReference type="ChEBI" id="CHEBI:78442"/>
        <dbReference type="ChEBI" id="CHEBI:78533"/>
        <dbReference type="ChEBI" id="CHEBI:456215"/>
        <dbReference type="EC" id="6.1.1.11"/>
    </reaction>
</comment>
<comment type="catalytic activity">
    <reaction evidence="11 12">
        <text>tRNA(Ser) + L-serine + ATP = L-seryl-tRNA(Ser) + AMP + diphosphate + H(+)</text>
        <dbReference type="Rhea" id="RHEA:12292"/>
        <dbReference type="Rhea" id="RHEA-COMP:9669"/>
        <dbReference type="Rhea" id="RHEA-COMP:9703"/>
        <dbReference type="ChEBI" id="CHEBI:15378"/>
        <dbReference type="ChEBI" id="CHEBI:30616"/>
        <dbReference type="ChEBI" id="CHEBI:33019"/>
        <dbReference type="ChEBI" id="CHEBI:33384"/>
        <dbReference type="ChEBI" id="CHEBI:78442"/>
        <dbReference type="ChEBI" id="CHEBI:78533"/>
        <dbReference type="ChEBI" id="CHEBI:456215"/>
        <dbReference type="EC" id="6.1.1.11"/>
    </reaction>
</comment>
<keyword evidence="6 12" id="KW-0547">Nucleotide-binding</keyword>
<dbReference type="Pfam" id="PF02403">
    <property type="entry name" value="Seryl_tRNA_N"/>
    <property type="match status" value="1"/>
</dbReference>
<feature type="binding site" evidence="12">
    <location>
        <position position="282"/>
    </location>
    <ligand>
        <name>L-serine</name>
        <dbReference type="ChEBI" id="CHEBI:33384"/>
    </ligand>
</feature>
<dbReference type="SUPFAM" id="SSF55681">
    <property type="entry name" value="Class II aaRS and biotin synthetases"/>
    <property type="match status" value="1"/>
</dbReference>
<dbReference type="PANTHER" id="PTHR43697:SF1">
    <property type="entry name" value="SERINE--TRNA LIGASE"/>
    <property type="match status" value="1"/>
</dbReference>
<accession>A0ABW4I1R4</accession>
<feature type="binding site" evidence="12">
    <location>
        <position position="381"/>
    </location>
    <ligand>
        <name>L-serine</name>
        <dbReference type="ChEBI" id="CHEBI:33384"/>
    </ligand>
</feature>
<dbReference type="PROSITE" id="PS50862">
    <property type="entry name" value="AA_TRNA_LIGASE_II"/>
    <property type="match status" value="1"/>
</dbReference>
<comment type="caution">
    <text evidence="12">Lacks conserved residue(s) required for the propagation of feature annotation.</text>
</comment>
<feature type="binding site" evidence="12">
    <location>
        <begin position="259"/>
        <end position="261"/>
    </location>
    <ligand>
        <name>ATP</name>
        <dbReference type="ChEBI" id="CHEBI:30616"/>
    </ligand>
</feature>
<evidence type="ECO:0000256" key="7">
    <source>
        <dbReference type="ARBA" id="ARBA00022840"/>
    </source>
</evidence>
<feature type="coiled-coil region" evidence="13">
    <location>
        <begin position="30"/>
        <end position="90"/>
    </location>
</feature>
<dbReference type="Gene3D" id="3.30.930.10">
    <property type="entry name" value="Bira Bifunctional Protein, Domain 2"/>
    <property type="match status" value="1"/>
</dbReference>
<keyword evidence="8 12" id="KW-0648">Protein biosynthesis</keyword>
<dbReference type="Pfam" id="PF00587">
    <property type="entry name" value="tRNA-synt_2b"/>
    <property type="match status" value="1"/>
</dbReference>
<dbReference type="InterPro" id="IPR002314">
    <property type="entry name" value="aa-tRNA-synt_IIb"/>
</dbReference>
<feature type="binding site" evidence="12">
    <location>
        <begin position="228"/>
        <end position="230"/>
    </location>
    <ligand>
        <name>L-serine</name>
        <dbReference type="ChEBI" id="CHEBI:33384"/>
    </ligand>
</feature>
<evidence type="ECO:0000256" key="3">
    <source>
        <dbReference type="ARBA" id="ARBA00010728"/>
    </source>
</evidence>
<sequence>MHDIRPIRDDPTAFDAALARRGLEPVAAALTALDERRRAAQTELQTALARRNEASKAIGAAKAQKREAEAQALMAEVSELKDRMPALEDAAREADTALEANLAVIPNLPAPDVPDGLDEAGNVQLTIWGDPPEGDFPEHPDFAGPLGLDFESAAAIAGSRFAVLKGGVARLHRAIGQFMLDRNIREWGYTEVIPPLLVRDAAMFGTTQLPKFAEDSFHTTDGRWLIPTAEVSLTNLVREKILDEGELPLRFTALTQCFRAEAGAAGRDTKGLIRQHQFEKVELVSIVPPEASDEEHERMTRAAESILEALALPYRRMLLCAGDMGFAARKTFDLEVWLPGQARYREISSCSNCGDFQARRMNARFRREGGKPEFVHTLNGSALAVGRTLVAVLENYQQPDGSVRVPEALVPYMAGLAAIEPA</sequence>